<dbReference type="AlphaFoldDB" id="A0A6N7XVV4"/>
<proteinExistence type="predicted"/>
<keyword evidence="2" id="KW-1185">Reference proteome</keyword>
<dbReference type="Proteomes" id="UP000469523">
    <property type="component" value="Unassembled WGS sequence"/>
</dbReference>
<dbReference type="RefSeq" id="WP_154440432.1">
    <property type="nucleotide sequence ID" value="NZ_VUNQ01000021.1"/>
</dbReference>
<comment type="caution">
    <text evidence="1">The sequence shown here is derived from an EMBL/GenBank/DDBJ whole genome shotgun (WGS) entry which is preliminary data.</text>
</comment>
<dbReference type="EMBL" id="VUNQ01000021">
    <property type="protein sequence ID" value="MSU01917.1"/>
    <property type="molecule type" value="Genomic_DNA"/>
</dbReference>
<gene>
    <name evidence="1" type="ORF">FYJ83_10595</name>
</gene>
<evidence type="ECO:0000313" key="1">
    <source>
        <dbReference type="EMBL" id="MSU01917.1"/>
    </source>
</evidence>
<accession>A0A6N7XVV4</accession>
<evidence type="ECO:0000313" key="2">
    <source>
        <dbReference type="Proteomes" id="UP000469523"/>
    </source>
</evidence>
<protein>
    <submittedName>
        <fullName evidence="1">Uncharacterized protein</fullName>
    </submittedName>
</protein>
<reference evidence="1 2" key="1">
    <citation type="submission" date="2019-09" db="EMBL/GenBank/DDBJ databases">
        <title>In-depth cultivation of the pig gut microbiome towards novel bacterial diversity and tailored functional studies.</title>
        <authorList>
            <person name="Wylensek D."/>
            <person name="Hitch T.C.A."/>
            <person name="Clavel T."/>
        </authorList>
    </citation>
    <scope>NUCLEOTIDE SEQUENCE [LARGE SCALE GENOMIC DNA]</scope>
    <source>
        <strain evidence="1 2">WCA3-693-APC-4?</strain>
    </source>
</reference>
<name>A0A6N7XVV4_9FIRM</name>
<organism evidence="1 2">
    <name type="scientific">Tissierella pigra</name>
    <dbReference type="NCBI Taxonomy" id="2607614"/>
    <lineage>
        <taxon>Bacteria</taxon>
        <taxon>Bacillati</taxon>
        <taxon>Bacillota</taxon>
        <taxon>Tissierellia</taxon>
        <taxon>Tissierellales</taxon>
        <taxon>Tissierellaceae</taxon>
        <taxon>Tissierella</taxon>
    </lineage>
</organism>
<sequence length="67" mass="7855">MGTARNYNELQKLLAEQFAKKIEKKFKDGEVKRYCSVCECEQVLKLDGTKPKCTVCDKEFELDIEYK</sequence>